<dbReference type="Pfam" id="PF13242">
    <property type="entry name" value="Hydrolase_like"/>
    <property type="match status" value="1"/>
</dbReference>
<dbReference type="InterPro" id="IPR004446">
    <property type="entry name" value="Heptose_bisP_phosphatase"/>
</dbReference>
<dbReference type="SUPFAM" id="SSF56784">
    <property type="entry name" value="HAD-like"/>
    <property type="match status" value="1"/>
</dbReference>
<feature type="binding site" evidence="10">
    <location>
        <position position="4"/>
    </location>
    <ligand>
        <name>Mg(2+)</name>
        <dbReference type="ChEBI" id="CHEBI:18420"/>
    </ligand>
</feature>
<dbReference type="EC" id="3.1.3.-" evidence="7"/>
<feature type="site" description="Stabilizes the phosphoryl group" evidence="9">
    <location>
        <position position="52"/>
    </location>
</feature>
<dbReference type="NCBIfam" id="TIGR01656">
    <property type="entry name" value="Histidinol-ppas"/>
    <property type="match status" value="1"/>
</dbReference>
<gene>
    <name evidence="11" type="ORF">HH303_19745</name>
</gene>
<dbReference type="InterPro" id="IPR006543">
    <property type="entry name" value="Histidinol-phos"/>
</dbReference>
<comment type="similarity">
    <text evidence="7">Belongs to the gmhB family.</text>
</comment>
<dbReference type="Proteomes" id="UP000539372">
    <property type="component" value="Unassembled WGS sequence"/>
</dbReference>
<dbReference type="GO" id="GO:0016791">
    <property type="term" value="F:phosphatase activity"/>
    <property type="evidence" value="ECO:0007669"/>
    <property type="project" value="InterPro"/>
</dbReference>
<evidence type="ECO:0000256" key="5">
    <source>
        <dbReference type="ARBA" id="ARBA00023277"/>
    </source>
</evidence>
<organism evidence="11 12">
    <name type="scientific">Pacificispira spongiicola</name>
    <dbReference type="NCBI Taxonomy" id="2729598"/>
    <lineage>
        <taxon>Bacteria</taxon>
        <taxon>Pseudomonadati</taxon>
        <taxon>Pseudomonadota</taxon>
        <taxon>Alphaproteobacteria</taxon>
        <taxon>Rhodospirillales</taxon>
        <taxon>Rhodospirillaceae</taxon>
        <taxon>Pacificispira</taxon>
    </lineage>
</organism>
<evidence type="ECO:0000256" key="6">
    <source>
        <dbReference type="ARBA" id="ARBA00031828"/>
    </source>
</evidence>
<dbReference type="InterPro" id="IPR036412">
    <property type="entry name" value="HAD-like_sf"/>
</dbReference>
<keyword evidence="4 7" id="KW-0378">Hydrolase</keyword>
<protein>
    <recommendedName>
        <fullName evidence="6 7">D,D-heptose 1,7-bisphosphate phosphatase</fullName>
        <ecNumber evidence="7">3.1.3.-</ecNumber>
    </recommendedName>
</protein>
<evidence type="ECO:0000256" key="10">
    <source>
        <dbReference type="PIRSR" id="PIRSR004682-4"/>
    </source>
</evidence>
<evidence type="ECO:0000256" key="9">
    <source>
        <dbReference type="PIRSR" id="PIRSR004682-3"/>
    </source>
</evidence>
<dbReference type="GO" id="GO:0005975">
    <property type="term" value="P:carbohydrate metabolic process"/>
    <property type="evidence" value="ECO:0007669"/>
    <property type="project" value="InterPro"/>
</dbReference>
<dbReference type="EMBL" id="JABBNT010000009">
    <property type="protein sequence ID" value="NMM46732.1"/>
    <property type="molecule type" value="Genomic_DNA"/>
</dbReference>
<feature type="site" description="Stabilizes the phosphoryl group" evidence="9">
    <location>
        <position position="98"/>
    </location>
</feature>
<feature type="site" description="Contributes to substrate recognition" evidence="9">
    <location>
        <position position="97"/>
    </location>
</feature>
<dbReference type="RefSeq" id="WP_169627144.1">
    <property type="nucleotide sequence ID" value="NZ_JABBNT010000009.1"/>
</dbReference>
<comment type="caution">
    <text evidence="11">The sequence shown here is derived from an EMBL/GenBank/DDBJ whole genome shotgun (WGS) entry which is preliminary data.</text>
</comment>
<feature type="active site" description="Nucleophile" evidence="8">
    <location>
        <position position="4"/>
    </location>
</feature>
<evidence type="ECO:0000313" key="12">
    <source>
        <dbReference type="Proteomes" id="UP000539372"/>
    </source>
</evidence>
<dbReference type="GO" id="GO:0046872">
    <property type="term" value="F:metal ion binding"/>
    <property type="evidence" value="ECO:0007669"/>
    <property type="project" value="UniProtKB-KW"/>
</dbReference>
<evidence type="ECO:0000313" key="11">
    <source>
        <dbReference type="EMBL" id="NMM46732.1"/>
    </source>
</evidence>
<evidence type="ECO:0000256" key="3">
    <source>
        <dbReference type="ARBA" id="ARBA00022723"/>
    </source>
</evidence>
<comment type="cofactor">
    <cofactor evidence="10">
        <name>Mg(2+)</name>
        <dbReference type="ChEBI" id="CHEBI:18420"/>
    </cofactor>
</comment>
<keyword evidence="10" id="KW-0460">Magnesium</keyword>
<evidence type="ECO:0000256" key="4">
    <source>
        <dbReference type="ARBA" id="ARBA00022801"/>
    </source>
</evidence>
<feature type="binding site" evidence="10">
    <location>
        <position position="123"/>
    </location>
    <ligand>
        <name>Mg(2+)</name>
        <dbReference type="ChEBI" id="CHEBI:18420"/>
    </ligand>
</feature>
<evidence type="ECO:0000256" key="8">
    <source>
        <dbReference type="PIRSR" id="PIRSR004682-1"/>
    </source>
</evidence>
<sequence>MFLDRDGVLSIPEFRDGRSFAPKFLDDFVLYEDAAEGVAVLKRAGFLVIVATNQPDVGAGLVPRETVEAMHERLSKWTEIDDIEVSYETREQDVGRRKPAPGMLLDAAKKWEIDLSASYMVGDRSSDVECGFHAGCHSVFIDRHYSVEPIPEKQIATVSSLAEAVGVIVSHSGKSTPDAARFI</sequence>
<reference evidence="11 12" key="1">
    <citation type="submission" date="2020-04" db="EMBL/GenBank/DDBJ databases">
        <title>Rhodospirillaceae bacterium KN72 isolated from deep sea.</title>
        <authorList>
            <person name="Zhang D.-C."/>
        </authorList>
    </citation>
    <scope>NUCLEOTIDE SEQUENCE [LARGE SCALE GENOMIC DNA]</scope>
    <source>
        <strain evidence="11 12">KN72</strain>
    </source>
</reference>
<comment type="subcellular location">
    <subcellularLocation>
        <location evidence="1 7">Cytoplasm</location>
    </subcellularLocation>
</comment>
<feature type="active site" description="Proton donor" evidence="8">
    <location>
        <position position="6"/>
    </location>
</feature>
<evidence type="ECO:0000256" key="1">
    <source>
        <dbReference type="ARBA" id="ARBA00004496"/>
    </source>
</evidence>
<dbReference type="Gene3D" id="3.40.50.1000">
    <property type="entry name" value="HAD superfamily/HAD-like"/>
    <property type="match status" value="1"/>
</dbReference>
<proteinExistence type="inferred from homology"/>
<keyword evidence="2 7" id="KW-0963">Cytoplasm</keyword>
<keyword evidence="5 7" id="KW-0119">Carbohydrate metabolism</keyword>
<evidence type="ECO:0000256" key="7">
    <source>
        <dbReference type="PIRNR" id="PIRNR004682"/>
    </source>
</evidence>
<dbReference type="InterPro" id="IPR006549">
    <property type="entry name" value="HAD-SF_hydro_IIIA"/>
</dbReference>
<feature type="binding site" evidence="10">
    <location>
        <position position="6"/>
    </location>
    <ligand>
        <name>Mg(2+)</name>
        <dbReference type="ChEBI" id="CHEBI:18420"/>
    </ligand>
</feature>
<keyword evidence="12" id="KW-1185">Reference proteome</keyword>
<evidence type="ECO:0000256" key="2">
    <source>
        <dbReference type="ARBA" id="ARBA00022490"/>
    </source>
</evidence>
<dbReference type="InterPro" id="IPR023214">
    <property type="entry name" value="HAD_sf"/>
</dbReference>
<dbReference type="PIRSF" id="PIRSF004682">
    <property type="entry name" value="GmhB"/>
    <property type="match status" value="1"/>
</dbReference>
<dbReference type="PANTHER" id="PTHR42891:SF1">
    <property type="entry name" value="D-GLYCERO-BETA-D-MANNO-HEPTOSE-1,7-BISPHOSPHATE 7-PHOSPHATASE"/>
    <property type="match status" value="1"/>
</dbReference>
<dbReference type="AlphaFoldDB" id="A0A7Y0HI89"/>
<accession>A0A7Y0HI89</accession>
<name>A0A7Y0HI89_9PROT</name>
<dbReference type="PANTHER" id="PTHR42891">
    <property type="entry name" value="D-GLYCERO-BETA-D-MANNO-HEPTOSE-1,7-BISPHOSPHATE 7-PHOSPHATASE"/>
    <property type="match status" value="1"/>
</dbReference>
<dbReference type="GO" id="GO:0005737">
    <property type="term" value="C:cytoplasm"/>
    <property type="evidence" value="ECO:0007669"/>
    <property type="project" value="UniProtKB-SubCell"/>
</dbReference>
<keyword evidence="3 10" id="KW-0479">Metal-binding</keyword>
<dbReference type="NCBIfam" id="TIGR01662">
    <property type="entry name" value="HAD-SF-IIIA"/>
    <property type="match status" value="1"/>
</dbReference>